<dbReference type="InterPro" id="IPR038508">
    <property type="entry name" value="ArfGAP_dom_sf"/>
</dbReference>
<dbReference type="GO" id="GO:0005096">
    <property type="term" value="F:GTPase activator activity"/>
    <property type="evidence" value="ECO:0007669"/>
    <property type="project" value="UniProtKB-KW"/>
</dbReference>
<proteinExistence type="predicted"/>
<dbReference type="InterPro" id="IPR044518">
    <property type="entry name" value="ARF_GAP_AGD11/12/13"/>
</dbReference>
<keyword evidence="4" id="KW-0862">Zinc</keyword>
<keyword evidence="1" id="KW-0343">GTPase activation</keyword>
<dbReference type="OMA" id="ICTQCAG"/>
<keyword evidence="5" id="KW-0106">Calcium</keyword>
<protein>
    <recommendedName>
        <fullName evidence="12">Arf-GAP domain-containing protein</fullName>
    </recommendedName>
</protein>
<dbReference type="InterPro" id="IPR000008">
    <property type="entry name" value="C2_dom"/>
</dbReference>
<dbReference type="Gene3D" id="1.10.220.150">
    <property type="entry name" value="Arf GTPase activating protein"/>
    <property type="match status" value="1"/>
</dbReference>
<dbReference type="Pfam" id="PF01412">
    <property type="entry name" value="ArfGap"/>
    <property type="match status" value="1"/>
</dbReference>
<evidence type="ECO:0000256" key="4">
    <source>
        <dbReference type="ARBA" id="ARBA00022833"/>
    </source>
</evidence>
<evidence type="ECO:0000313" key="10">
    <source>
        <dbReference type="EMBL" id="OAY53478.1"/>
    </source>
</evidence>
<evidence type="ECO:0000313" key="11">
    <source>
        <dbReference type="Proteomes" id="UP000091857"/>
    </source>
</evidence>
<dbReference type="STRING" id="3983.A0A2C9W369"/>
<dbReference type="GO" id="GO:0008270">
    <property type="term" value="F:zinc ion binding"/>
    <property type="evidence" value="ECO:0007669"/>
    <property type="project" value="UniProtKB-KW"/>
</dbReference>
<dbReference type="SMART" id="SM00239">
    <property type="entry name" value="C2"/>
    <property type="match status" value="1"/>
</dbReference>
<dbReference type="CDD" id="cd08204">
    <property type="entry name" value="ArfGap"/>
    <property type="match status" value="1"/>
</dbReference>
<evidence type="ECO:0000256" key="2">
    <source>
        <dbReference type="ARBA" id="ARBA00022723"/>
    </source>
</evidence>
<evidence type="ECO:0000256" key="1">
    <source>
        <dbReference type="ARBA" id="ARBA00022468"/>
    </source>
</evidence>
<evidence type="ECO:0000256" key="6">
    <source>
        <dbReference type="PROSITE-ProRule" id="PRU00288"/>
    </source>
</evidence>
<name>A0A2C9W369_MANES</name>
<dbReference type="EMBL" id="CM004390">
    <property type="protein sequence ID" value="OAY53478.1"/>
    <property type="molecule type" value="Genomic_DNA"/>
</dbReference>
<dbReference type="InterPro" id="IPR001164">
    <property type="entry name" value="ArfGAP_dom"/>
</dbReference>
<dbReference type="PROSITE" id="PS50004">
    <property type="entry name" value="C2"/>
    <property type="match status" value="1"/>
</dbReference>
<dbReference type="Gramene" id="Manes.04G165900.2.v8.1">
    <property type="protein sequence ID" value="Manes.04G165900.2.v8.1.CDS"/>
    <property type="gene ID" value="Manes.04G165900.v8.1"/>
</dbReference>
<keyword evidence="11" id="KW-1185">Reference proteome</keyword>
<evidence type="ECO:0000259" key="9">
    <source>
        <dbReference type="PROSITE" id="PS50115"/>
    </source>
</evidence>
<dbReference type="Proteomes" id="UP000091857">
    <property type="component" value="Chromosome 4"/>
</dbReference>
<dbReference type="InterPro" id="IPR037278">
    <property type="entry name" value="ARFGAP/RecO"/>
</dbReference>
<dbReference type="PRINTS" id="PR00405">
    <property type="entry name" value="REVINTRACTNG"/>
</dbReference>
<feature type="domain" description="C2" evidence="8">
    <location>
        <begin position="201"/>
        <end position="316"/>
    </location>
</feature>
<evidence type="ECO:0000256" key="7">
    <source>
        <dbReference type="SAM" id="MobiDB-lite"/>
    </source>
</evidence>
<dbReference type="Gene3D" id="2.60.40.150">
    <property type="entry name" value="C2 domain"/>
    <property type="match status" value="1"/>
</dbReference>
<evidence type="ECO:0000256" key="5">
    <source>
        <dbReference type="ARBA" id="ARBA00022837"/>
    </source>
</evidence>
<feature type="domain" description="Arf-GAP" evidence="9">
    <location>
        <begin position="38"/>
        <end position="162"/>
    </location>
</feature>
<dbReference type="CDD" id="cd04038">
    <property type="entry name" value="C2_ArfGAP"/>
    <property type="match status" value="1"/>
</dbReference>
<evidence type="ECO:0000256" key="3">
    <source>
        <dbReference type="ARBA" id="ARBA00022771"/>
    </source>
</evidence>
<organism evidence="10 11">
    <name type="scientific">Manihot esculenta</name>
    <name type="common">Cassava</name>
    <name type="synonym">Jatropha manihot</name>
    <dbReference type="NCBI Taxonomy" id="3983"/>
    <lineage>
        <taxon>Eukaryota</taxon>
        <taxon>Viridiplantae</taxon>
        <taxon>Streptophyta</taxon>
        <taxon>Embryophyta</taxon>
        <taxon>Tracheophyta</taxon>
        <taxon>Spermatophyta</taxon>
        <taxon>Magnoliopsida</taxon>
        <taxon>eudicotyledons</taxon>
        <taxon>Gunneridae</taxon>
        <taxon>Pentapetalae</taxon>
        <taxon>rosids</taxon>
        <taxon>fabids</taxon>
        <taxon>Malpighiales</taxon>
        <taxon>Euphorbiaceae</taxon>
        <taxon>Crotonoideae</taxon>
        <taxon>Manihoteae</taxon>
        <taxon>Manihot</taxon>
    </lineage>
</organism>
<keyword evidence="2" id="KW-0479">Metal-binding</keyword>
<accession>A0A2C9W369</accession>
<sequence length="374" mass="42070">MSVRQDNSDGTISSLQDFFFSDKHSWSKKDRPKNAGPQRKLEKLLNLSGNKICADCGSPDPKWVSLSHGVFICIKCSGVHRSLGVHISKVLSIKLDEWTDEQVNNFIDLGGNTTANNKYEASIPEEYEKPKPDASIDERTEFIRRKYELLQFFGTDDQVTSARPQRSPSSSQDKRQYDKQATRHRIGNAFRNSWGRKDADYKNSKKNSSMAGMIEFIGLIKVNVVKGTNLAVRDVVTSDPYVILALGHQSVRTRVIKNNLNPVWNESLMLSIPEHIPPLKLIVYDKDTFTTDDFMGEAEIDIQPLVAAAKAYEASTITEPMQLGKWVASKDNTLVKDGIITLVDGRVKQDISLRLQNVERGVLEIELECVPLTQ</sequence>
<dbReference type="SUPFAM" id="SSF49562">
    <property type="entry name" value="C2 domain (Calcium/lipid-binding domain, CaLB)"/>
    <property type="match status" value="1"/>
</dbReference>
<dbReference type="GO" id="GO:0005543">
    <property type="term" value="F:phospholipid binding"/>
    <property type="evidence" value="ECO:0007669"/>
    <property type="project" value="InterPro"/>
</dbReference>
<dbReference type="AlphaFoldDB" id="A0A2C9W369"/>
<keyword evidence="3 6" id="KW-0863">Zinc-finger</keyword>
<dbReference type="PANTHER" id="PTHR46220:SF2">
    <property type="entry name" value="ADP-RIBOSYLATION FACTOR GTPASE-ACTIVATING PROTEIN AGD11-RELATED"/>
    <property type="match status" value="1"/>
</dbReference>
<dbReference type="FunFam" id="2.60.40.150:FF:000190">
    <property type="entry name" value="ADP-ribosylation factor GTPase-activating protein AGD12"/>
    <property type="match status" value="1"/>
</dbReference>
<evidence type="ECO:0000259" key="8">
    <source>
        <dbReference type="PROSITE" id="PS50004"/>
    </source>
</evidence>
<evidence type="ECO:0008006" key="12">
    <source>
        <dbReference type="Google" id="ProtNLM"/>
    </source>
</evidence>
<dbReference type="PANTHER" id="PTHR46220">
    <property type="entry name" value="ADP-RIBOSYLATION FACTOR GTPASE-ACTIVATING PROTEIN AGD12"/>
    <property type="match status" value="1"/>
</dbReference>
<comment type="caution">
    <text evidence="10">The sequence shown here is derived from an EMBL/GenBank/DDBJ whole genome shotgun (WGS) entry which is preliminary data.</text>
</comment>
<dbReference type="Pfam" id="PF00168">
    <property type="entry name" value="C2"/>
    <property type="match status" value="1"/>
</dbReference>
<dbReference type="SMART" id="SM00105">
    <property type="entry name" value="ArfGap"/>
    <property type="match status" value="1"/>
</dbReference>
<gene>
    <name evidence="10" type="ORF">MANES_04G165900v8</name>
</gene>
<feature type="compositionally biased region" description="Basic and acidic residues" evidence="7">
    <location>
        <begin position="172"/>
        <end position="181"/>
    </location>
</feature>
<dbReference type="FunFam" id="1.10.220.150:FF:000009">
    <property type="entry name" value="stromal membrane-associated protein 1 isoform X1"/>
    <property type="match status" value="1"/>
</dbReference>
<dbReference type="OrthoDB" id="73919at2759"/>
<feature type="region of interest" description="Disordered" evidence="7">
    <location>
        <begin position="157"/>
        <end position="182"/>
    </location>
</feature>
<dbReference type="Gramene" id="Manes.04G165900.3.v8.1">
    <property type="protein sequence ID" value="Manes.04G165900.3.v8.1.CDS"/>
    <property type="gene ID" value="Manes.04G165900.v8.1"/>
</dbReference>
<dbReference type="PROSITE" id="PS50115">
    <property type="entry name" value="ARFGAP"/>
    <property type="match status" value="1"/>
</dbReference>
<reference evidence="11" key="1">
    <citation type="journal article" date="2016" name="Nat. Biotechnol.">
        <title>Sequencing wild and cultivated cassava and related species reveals extensive interspecific hybridization and genetic diversity.</title>
        <authorList>
            <person name="Bredeson J.V."/>
            <person name="Lyons J.B."/>
            <person name="Prochnik S.E."/>
            <person name="Wu G.A."/>
            <person name="Ha C.M."/>
            <person name="Edsinger-Gonzales E."/>
            <person name="Grimwood J."/>
            <person name="Schmutz J."/>
            <person name="Rabbi I.Y."/>
            <person name="Egesi C."/>
            <person name="Nauluvula P."/>
            <person name="Lebot V."/>
            <person name="Ndunguru J."/>
            <person name="Mkamilo G."/>
            <person name="Bart R.S."/>
            <person name="Setter T.L."/>
            <person name="Gleadow R.M."/>
            <person name="Kulakow P."/>
            <person name="Ferguson M.E."/>
            <person name="Rounsley S."/>
            <person name="Rokhsar D.S."/>
        </authorList>
    </citation>
    <scope>NUCLEOTIDE SEQUENCE [LARGE SCALE GENOMIC DNA]</scope>
    <source>
        <strain evidence="11">cv. AM560-2</strain>
    </source>
</reference>
<dbReference type="SUPFAM" id="SSF57863">
    <property type="entry name" value="ArfGap/RecO-like zinc finger"/>
    <property type="match status" value="1"/>
</dbReference>
<dbReference type="InterPro" id="IPR035892">
    <property type="entry name" value="C2_domain_sf"/>
</dbReference>